<organism evidence="2 3">
    <name type="scientific">Gulosibacter bifidus</name>
    <dbReference type="NCBI Taxonomy" id="272239"/>
    <lineage>
        <taxon>Bacteria</taxon>
        <taxon>Bacillati</taxon>
        <taxon>Actinomycetota</taxon>
        <taxon>Actinomycetes</taxon>
        <taxon>Micrococcales</taxon>
        <taxon>Microbacteriaceae</taxon>
        <taxon>Gulosibacter</taxon>
    </lineage>
</organism>
<accession>A0ABW5RIF6</accession>
<dbReference type="Pfam" id="PF13625">
    <property type="entry name" value="Helicase_C_3"/>
    <property type="match status" value="1"/>
</dbReference>
<evidence type="ECO:0000259" key="1">
    <source>
        <dbReference type="Pfam" id="PF13625"/>
    </source>
</evidence>
<name>A0ABW5RIF6_9MICO</name>
<keyword evidence="2" id="KW-0347">Helicase</keyword>
<keyword evidence="2" id="KW-0547">Nucleotide-binding</keyword>
<evidence type="ECO:0000313" key="3">
    <source>
        <dbReference type="Proteomes" id="UP001597453"/>
    </source>
</evidence>
<protein>
    <submittedName>
        <fullName evidence="2">Helicase-associated domain-containing protein</fullName>
    </submittedName>
</protein>
<comment type="caution">
    <text evidence="2">The sequence shown here is derived from an EMBL/GenBank/DDBJ whole genome shotgun (WGS) entry which is preliminary data.</text>
</comment>
<keyword evidence="3" id="KW-1185">Reference proteome</keyword>
<dbReference type="RefSeq" id="WP_066056843.1">
    <property type="nucleotide sequence ID" value="NZ_JBHUNF010000002.1"/>
</dbReference>
<evidence type="ECO:0000313" key="2">
    <source>
        <dbReference type="EMBL" id="MFD2674361.1"/>
    </source>
</evidence>
<keyword evidence="2" id="KW-0067">ATP-binding</keyword>
<sequence length="607" mass="65852">MTTPDSLRILRYLRELDAASLAELLTARRVSPRGVNEPLDVAEGLCHPESVTAALLRLPLRLVLALRAEQPAALSQVQELALATTAHEAGQDPEATDDAPGDCTLLDVTREALRTLVPHPVTYPEAQRAATEPDQATAGIQHAFETAQLAADLLWEFRHREVPVRTDRHGIRVRSADLRRLAANLPESEPAIIVLLGPLLHQAGLIAPGNTHWSLTHTGDSFLLADHTERWLQLAAAWFDQLEPTMLAPIDADQPELPLGDELGVTETDQATGRRIRTPLGACILNTDFATARALTERHFPSAVDQVYLQPDLTVIAPGPLSGADDCAIRAVADLEHRATASQFRVSEQSIMRALRAGMRIDAIEDTLTRLSCTGLPQPAQYLLNTCESRFGSVRVRAAGAGARFRALTETQHASLRIDTALSAIAPVEVPLDAALRATAPGVSPTDDASSIPVREFSTRVSPETALATLITARYPAALESADGELVPPTTPKSIDQPPVASPSDAILELASALIGELAQSAPDDERTWIRRKLELARRSKTWVVLEIDVPRKPPVELTVLPLAVTEQRVRARDGDADVERTVPLRSVLSVHELKPDDFDTDELDED</sequence>
<gene>
    <name evidence="2" type="ORF">ACFSUQ_03480</name>
</gene>
<dbReference type="InterPro" id="IPR032830">
    <property type="entry name" value="XPB/Ssl2_N"/>
</dbReference>
<dbReference type="GO" id="GO:0004386">
    <property type="term" value="F:helicase activity"/>
    <property type="evidence" value="ECO:0007669"/>
    <property type="project" value="UniProtKB-KW"/>
</dbReference>
<dbReference type="Proteomes" id="UP001597453">
    <property type="component" value="Unassembled WGS sequence"/>
</dbReference>
<keyword evidence="2" id="KW-0378">Hydrolase</keyword>
<proteinExistence type="predicted"/>
<feature type="domain" description="Helicase XPB/Ssl2 N-terminal" evidence="1">
    <location>
        <begin position="308"/>
        <end position="416"/>
    </location>
</feature>
<reference evidence="3" key="1">
    <citation type="journal article" date="2019" name="Int. J. Syst. Evol. Microbiol.">
        <title>The Global Catalogue of Microorganisms (GCM) 10K type strain sequencing project: providing services to taxonomists for standard genome sequencing and annotation.</title>
        <authorList>
            <consortium name="The Broad Institute Genomics Platform"/>
            <consortium name="The Broad Institute Genome Sequencing Center for Infectious Disease"/>
            <person name="Wu L."/>
            <person name="Ma J."/>
        </authorList>
    </citation>
    <scope>NUCLEOTIDE SEQUENCE [LARGE SCALE GENOMIC DNA]</scope>
    <source>
        <strain evidence="3">TISTR 1511</strain>
    </source>
</reference>
<dbReference type="EMBL" id="JBHUNF010000002">
    <property type="protein sequence ID" value="MFD2674361.1"/>
    <property type="molecule type" value="Genomic_DNA"/>
</dbReference>